<evidence type="ECO:0000259" key="5">
    <source>
        <dbReference type="PROSITE" id="PS50102"/>
    </source>
</evidence>
<proteinExistence type="predicted"/>
<feature type="compositionally biased region" description="Polar residues" evidence="4">
    <location>
        <begin position="533"/>
        <end position="554"/>
    </location>
</feature>
<reference evidence="6" key="1">
    <citation type="submission" date="2022-10" db="EMBL/GenBank/DDBJ databases">
        <title>Adaptive evolution leads to modifications in subtelomeric GC content in a zoonotic Cryptosporidium species.</title>
        <authorList>
            <person name="Li J."/>
            <person name="Feng Y."/>
            <person name="Xiao L."/>
        </authorList>
    </citation>
    <scope>NUCLEOTIDE SEQUENCE</scope>
    <source>
        <strain evidence="6">25894</strain>
    </source>
</reference>
<dbReference type="PANTHER" id="PTHR13976">
    <property type="entry name" value="HETEROGENEOUS NUCLEAR RIBONUCLEOPROTEIN-RELATED"/>
    <property type="match status" value="1"/>
</dbReference>
<dbReference type="SMART" id="SM00360">
    <property type="entry name" value="RRM"/>
    <property type="match status" value="2"/>
</dbReference>
<evidence type="ECO:0000256" key="2">
    <source>
        <dbReference type="ARBA" id="ARBA00022884"/>
    </source>
</evidence>
<evidence type="ECO:0000313" key="6">
    <source>
        <dbReference type="EMBL" id="KAJ1604972.1"/>
    </source>
</evidence>
<dbReference type="Proteomes" id="UP001071777">
    <property type="component" value="Unassembled WGS sequence"/>
</dbReference>
<accession>A0ABQ8P1V2</accession>
<name>A0ABQ8P1V2_9CRYT</name>
<evidence type="ECO:0000256" key="4">
    <source>
        <dbReference type="SAM" id="MobiDB-lite"/>
    </source>
</evidence>
<evidence type="ECO:0000256" key="3">
    <source>
        <dbReference type="PROSITE-ProRule" id="PRU00176"/>
    </source>
</evidence>
<dbReference type="InterPro" id="IPR000504">
    <property type="entry name" value="RRM_dom"/>
</dbReference>
<gene>
    <name evidence="6" type="ORF">OJ252_3597</name>
</gene>
<protein>
    <recommendedName>
        <fullName evidence="5">RRM domain-containing protein</fullName>
    </recommendedName>
</protein>
<dbReference type="CDD" id="cd12254">
    <property type="entry name" value="RRM_hnRNPH_ESRPs_RBM12_like"/>
    <property type="match status" value="1"/>
</dbReference>
<keyword evidence="1" id="KW-0677">Repeat</keyword>
<dbReference type="InterPro" id="IPR012677">
    <property type="entry name" value="Nucleotide-bd_a/b_plait_sf"/>
</dbReference>
<dbReference type="PROSITE" id="PS50102">
    <property type="entry name" value="RRM"/>
    <property type="match status" value="1"/>
</dbReference>
<dbReference type="Gene3D" id="3.30.70.330">
    <property type="match status" value="2"/>
</dbReference>
<dbReference type="InterPro" id="IPR035979">
    <property type="entry name" value="RBD_domain_sf"/>
</dbReference>
<dbReference type="EMBL" id="JAPCXB010000202">
    <property type="protein sequence ID" value="KAJ1604972.1"/>
    <property type="molecule type" value="Genomic_DNA"/>
</dbReference>
<evidence type="ECO:0000256" key="1">
    <source>
        <dbReference type="ARBA" id="ARBA00022737"/>
    </source>
</evidence>
<evidence type="ECO:0000313" key="7">
    <source>
        <dbReference type="Proteomes" id="UP001071777"/>
    </source>
</evidence>
<comment type="caution">
    <text evidence="6">The sequence shown here is derived from an EMBL/GenBank/DDBJ whole genome shotgun (WGS) entry which is preliminary data.</text>
</comment>
<dbReference type="SUPFAM" id="SSF54928">
    <property type="entry name" value="RNA-binding domain, RBD"/>
    <property type="match status" value="2"/>
</dbReference>
<sequence>MHSLWSNPNVINQHCQLLFIECELWRLYPGEKHHVPIVNGNTGDNRPLLSHESSFIGSPSLYNYSDILNIPDSKYLVEVSLLPIHSNQHDLKNSTGFTAFVSTSFLSTQSLSYSKDCTDVKGLSERIERQSTLDLDRIYRLISYFLSCCQNKDCNCNIATSNNNSYIVTWDPSKTKQLLNIDLFNEIANGNHPLAFNYSCQNSLTNKFNSIISLSGLIKSFLPEFWPAYEPSSSLELLSILKNIACSFHLSVDDIINSPDINNNSASVGLPSLYCRYMAKISLKLIKLGLVVIRQERDAASDRKDLSQPPEFSQVRPVVRLRGLPWKTAILDIIAFFSPICKISASDIAISYNKDGRMTGEAYILLPSTRIYELSLTLLHGKRMGKRWIEVLPSSTQEFLICTQITNLRKQNPSHPSNADSSFERYCSRHILRLRGLPWSTTEQDIVNFFTSGGVHDVNVSDVFMGITDNQRASGEAWVILPHKCDAFEVQRVLNGRIIGKRYIEVFISSFKELASTKSTYSLKQGSREITHVQSNTSTNHSTCSAASNGQATSGRAHASSRGNRFIRRG</sequence>
<organism evidence="6 7">
    <name type="scientific">Cryptosporidium canis</name>
    <dbReference type="NCBI Taxonomy" id="195482"/>
    <lineage>
        <taxon>Eukaryota</taxon>
        <taxon>Sar</taxon>
        <taxon>Alveolata</taxon>
        <taxon>Apicomplexa</taxon>
        <taxon>Conoidasida</taxon>
        <taxon>Coccidia</taxon>
        <taxon>Eucoccidiorida</taxon>
        <taxon>Eimeriorina</taxon>
        <taxon>Cryptosporidiidae</taxon>
        <taxon>Cryptosporidium</taxon>
    </lineage>
</organism>
<feature type="region of interest" description="Disordered" evidence="4">
    <location>
        <begin position="533"/>
        <end position="570"/>
    </location>
</feature>
<dbReference type="InterPro" id="IPR050666">
    <property type="entry name" value="ESRP"/>
</dbReference>
<feature type="domain" description="RRM" evidence="5">
    <location>
        <begin position="430"/>
        <end position="511"/>
    </location>
</feature>
<keyword evidence="7" id="KW-1185">Reference proteome</keyword>
<keyword evidence="2 3" id="KW-0694">RNA-binding</keyword>